<proteinExistence type="predicted"/>
<gene>
    <name evidence="3" type="ORF">HNQ61_005692</name>
</gene>
<feature type="compositionally biased region" description="Basic and acidic residues" evidence="1">
    <location>
        <begin position="151"/>
        <end position="164"/>
    </location>
</feature>
<dbReference type="AlphaFoldDB" id="A0A841H775"/>
<accession>A0A841H775</accession>
<protein>
    <recommendedName>
        <fullName evidence="5">Exo-alpha-sialidase</fullName>
    </recommendedName>
</protein>
<dbReference type="Proteomes" id="UP000582837">
    <property type="component" value="Unassembled WGS sequence"/>
</dbReference>
<evidence type="ECO:0000256" key="2">
    <source>
        <dbReference type="SAM" id="SignalP"/>
    </source>
</evidence>
<feature type="compositionally biased region" description="Gly residues" evidence="1">
    <location>
        <begin position="213"/>
        <end position="229"/>
    </location>
</feature>
<sequence>MNRLAMTALAAVILAVPAIAVARDSRSAHLSMTDPGVAATGAAGNPTAAVDARGEAGYVAWIDGDGAQNVFLARVDAQGRPGEPVRVNDRDGDAAPHEQAPAQVAVGSDGAVYVLWQNNREIPGRRFPASDLRFARSTDGGRTFSPAVTVNDDRDGRPSSHTFHDLTVGADGTVWVSWIDSRVRDSARAARPHGAAAPDAAAPSMASSSKPMGGKGAGGHSMGGHGGGANPADDDLPTSEIRIARSTDGGRTFGASRVVDAGACPCCRTSMAVAPDGTVYVAWRKEYAGDVRDVVIASLKPGADAFTPPVRVHEDAWVFPACPHAGPSVAVDAGGRLHVGWYTGREGRQGLWYASAVDGGKTYSAPVSLAANVPPSRVELAAQGESVLAAWDAGGRPASVQVARIDESGRIARFRTVPGRMPALDASGEAAVLAWHDHSTIRLARLESRGSVLGGW</sequence>
<keyword evidence="4" id="KW-1185">Reference proteome</keyword>
<evidence type="ECO:0000313" key="4">
    <source>
        <dbReference type="Proteomes" id="UP000582837"/>
    </source>
</evidence>
<comment type="caution">
    <text evidence="3">The sequence shown here is derived from an EMBL/GenBank/DDBJ whole genome shotgun (WGS) entry which is preliminary data.</text>
</comment>
<reference evidence="3 4" key="1">
    <citation type="submission" date="2020-08" db="EMBL/GenBank/DDBJ databases">
        <title>Genomic Encyclopedia of Type Strains, Phase IV (KMG-IV): sequencing the most valuable type-strain genomes for metagenomic binning, comparative biology and taxonomic classification.</title>
        <authorList>
            <person name="Goeker M."/>
        </authorList>
    </citation>
    <scope>NUCLEOTIDE SEQUENCE [LARGE SCALE GENOMIC DNA]</scope>
    <source>
        <strain evidence="3 4">DSM 29007</strain>
    </source>
</reference>
<dbReference type="SUPFAM" id="SSF50939">
    <property type="entry name" value="Sialidases"/>
    <property type="match status" value="1"/>
</dbReference>
<evidence type="ECO:0000256" key="1">
    <source>
        <dbReference type="SAM" id="MobiDB-lite"/>
    </source>
</evidence>
<dbReference type="RefSeq" id="WP_170036365.1">
    <property type="nucleotide sequence ID" value="NZ_JABDTL010000002.1"/>
</dbReference>
<keyword evidence="2" id="KW-0732">Signal</keyword>
<evidence type="ECO:0000313" key="3">
    <source>
        <dbReference type="EMBL" id="MBB6074011.1"/>
    </source>
</evidence>
<feature type="signal peptide" evidence="2">
    <location>
        <begin position="1"/>
        <end position="22"/>
    </location>
</feature>
<dbReference type="CDD" id="cd15482">
    <property type="entry name" value="Sialidase_non-viral"/>
    <property type="match status" value="1"/>
</dbReference>
<dbReference type="InterPro" id="IPR036278">
    <property type="entry name" value="Sialidase_sf"/>
</dbReference>
<feature type="chain" id="PRO_5032390698" description="Exo-alpha-sialidase" evidence="2">
    <location>
        <begin position="23"/>
        <end position="456"/>
    </location>
</feature>
<feature type="compositionally biased region" description="Low complexity" evidence="1">
    <location>
        <begin position="192"/>
        <end position="212"/>
    </location>
</feature>
<feature type="region of interest" description="Disordered" evidence="1">
    <location>
        <begin position="189"/>
        <end position="237"/>
    </location>
</feature>
<name>A0A841H775_9BACT</name>
<dbReference type="Gene3D" id="2.120.10.10">
    <property type="match status" value="1"/>
</dbReference>
<evidence type="ECO:0008006" key="5">
    <source>
        <dbReference type="Google" id="ProtNLM"/>
    </source>
</evidence>
<organism evidence="3 4">
    <name type="scientific">Longimicrobium terrae</name>
    <dbReference type="NCBI Taxonomy" id="1639882"/>
    <lineage>
        <taxon>Bacteria</taxon>
        <taxon>Pseudomonadati</taxon>
        <taxon>Gemmatimonadota</taxon>
        <taxon>Longimicrobiia</taxon>
        <taxon>Longimicrobiales</taxon>
        <taxon>Longimicrobiaceae</taxon>
        <taxon>Longimicrobium</taxon>
    </lineage>
</organism>
<feature type="region of interest" description="Disordered" evidence="1">
    <location>
        <begin position="138"/>
        <end position="164"/>
    </location>
</feature>
<dbReference type="EMBL" id="JACHIA010000036">
    <property type="protein sequence ID" value="MBB6074011.1"/>
    <property type="molecule type" value="Genomic_DNA"/>
</dbReference>